<evidence type="ECO:0000313" key="4">
    <source>
        <dbReference type="EMBL" id="CAD6993568.1"/>
    </source>
</evidence>
<protein>
    <submittedName>
        <fullName evidence="4">(Mediterranean fruit fly) hypothetical protein</fullName>
    </submittedName>
</protein>
<evidence type="ECO:0000256" key="2">
    <source>
        <dbReference type="SAM" id="Phobius"/>
    </source>
</evidence>
<dbReference type="Proteomes" id="UP000606786">
    <property type="component" value="Unassembled WGS sequence"/>
</dbReference>
<proteinExistence type="predicted"/>
<evidence type="ECO:0000256" key="1">
    <source>
        <dbReference type="SAM" id="MobiDB-lite"/>
    </source>
</evidence>
<feature type="region of interest" description="Disordered" evidence="1">
    <location>
        <begin position="246"/>
        <end position="265"/>
    </location>
</feature>
<keyword evidence="2" id="KW-1133">Transmembrane helix</keyword>
<keyword evidence="5" id="KW-1185">Reference proteome</keyword>
<organism evidence="4 5">
    <name type="scientific">Ceratitis capitata</name>
    <name type="common">Mediterranean fruit fly</name>
    <name type="synonym">Tephritis capitata</name>
    <dbReference type="NCBI Taxonomy" id="7213"/>
    <lineage>
        <taxon>Eukaryota</taxon>
        <taxon>Metazoa</taxon>
        <taxon>Ecdysozoa</taxon>
        <taxon>Arthropoda</taxon>
        <taxon>Hexapoda</taxon>
        <taxon>Insecta</taxon>
        <taxon>Pterygota</taxon>
        <taxon>Neoptera</taxon>
        <taxon>Endopterygota</taxon>
        <taxon>Diptera</taxon>
        <taxon>Brachycera</taxon>
        <taxon>Muscomorpha</taxon>
        <taxon>Tephritoidea</taxon>
        <taxon>Tephritidae</taxon>
        <taxon>Ceratitis</taxon>
        <taxon>Ceratitis</taxon>
    </lineage>
</organism>
<name>A0A811U5D2_CERCA</name>
<feature type="compositionally biased region" description="Polar residues" evidence="1">
    <location>
        <begin position="167"/>
        <end position="178"/>
    </location>
</feature>
<evidence type="ECO:0000313" key="5">
    <source>
        <dbReference type="Proteomes" id="UP000606786"/>
    </source>
</evidence>
<dbReference type="OrthoDB" id="6624538at2759"/>
<evidence type="ECO:0000256" key="3">
    <source>
        <dbReference type="SAM" id="SignalP"/>
    </source>
</evidence>
<comment type="caution">
    <text evidence="4">The sequence shown here is derived from an EMBL/GenBank/DDBJ whole genome shotgun (WGS) entry which is preliminary data.</text>
</comment>
<feature type="transmembrane region" description="Helical" evidence="2">
    <location>
        <begin position="402"/>
        <end position="422"/>
    </location>
</feature>
<keyword evidence="2" id="KW-0812">Transmembrane</keyword>
<feature type="transmembrane region" description="Helical" evidence="2">
    <location>
        <begin position="377"/>
        <end position="396"/>
    </location>
</feature>
<sequence length="472" mass="51609">MYAKFRIFLTLFVFVNINLKILSASEPTSKVAADASSNDENVALPLVVASDESDADAATETQSPTDETDTIATTTAAITLPKARARSIADNSYEDGGEYKLTRKELMDVHQAQVKETMRPLKNAFRGVYKSYKSTYMGNDTSAEYKKRLIERLNAAATALSHSTITTAQPAAGRTTTLGDEVSIEDERLKGETSAAEVTEPAPISSPPTPSPTSAAPTSAAPTPESPTPASAVSELSEALKAKLKEKLRKRKRKYNRAHASAKRTKINTHFSESSAVTDNIIMQHNNNVDYTKNTGENVNEPALNGTHFSTQFNDAASDKHYRYAIGPGVNMSFDMLNDIVNVNLDGDNLREIMRGRWLSDNTEEGRGKKYDMVTKVLPLFVLPFLIQSAIVPFLVTKLKLLLVKSILIGKLAIFLLILSAIRNSNKMVQSYEVAPSYWAGEPSRRSELAAASTSTAYNGYRVEGKPAAWIN</sequence>
<reference evidence="4" key="1">
    <citation type="submission" date="2020-11" db="EMBL/GenBank/DDBJ databases">
        <authorList>
            <person name="Whitehead M."/>
        </authorList>
    </citation>
    <scope>NUCLEOTIDE SEQUENCE</scope>
    <source>
        <strain evidence="4">EGII</strain>
    </source>
</reference>
<dbReference type="EMBL" id="CAJHJT010000001">
    <property type="protein sequence ID" value="CAD6993568.1"/>
    <property type="molecule type" value="Genomic_DNA"/>
</dbReference>
<accession>A0A811U5D2</accession>
<dbReference type="AlphaFoldDB" id="A0A811U5D2"/>
<keyword evidence="3" id="KW-0732">Signal</keyword>
<keyword evidence="2" id="KW-0472">Membrane</keyword>
<feature type="compositionally biased region" description="Low complexity" evidence="1">
    <location>
        <begin position="212"/>
        <end position="235"/>
    </location>
</feature>
<feature type="chain" id="PRO_5033019042" evidence="3">
    <location>
        <begin position="25"/>
        <end position="472"/>
    </location>
</feature>
<feature type="region of interest" description="Disordered" evidence="1">
    <location>
        <begin position="167"/>
        <end position="235"/>
    </location>
</feature>
<gene>
    <name evidence="4" type="ORF">CCAP1982_LOCUS2380</name>
</gene>
<feature type="signal peptide" evidence="3">
    <location>
        <begin position="1"/>
        <end position="24"/>
    </location>
</feature>